<dbReference type="InterPro" id="IPR001509">
    <property type="entry name" value="Epimerase_deHydtase"/>
</dbReference>
<dbReference type="RefSeq" id="WP_188230230.1">
    <property type="nucleotide sequence ID" value="NZ_JACVXB010000003.1"/>
</dbReference>
<proteinExistence type="inferred from homology"/>
<evidence type="ECO:0000313" key="3">
    <source>
        <dbReference type="EMBL" id="MBD0832458.1"/>
    </source>
</evidence>
<comment type="caution">
    <text evidence="3">The sequence shown here is derived from an EMBL/GenBank/DDBJ whole genome shotgun (WGS) entry which is preliminary data.</text>
</comment>
<dbReference type="EMBL" id="JACVXB010000003">
    <property type="protein sequence ID" value="MBD0832458.1"/>
    <property type="molecule type" value="Genomic_DNA"/>
</dbReference>
<dbReference type="Proteomes" id="UP000600588">
    <property type="component" value="Unassembled WGS sequence"/>
</dbReference>
<reference evidence="3 4" key="1">
    <citation type="submission" date="2020-09" db="EMBL/GenBank/DDBJ databases">
        <title>TT11 complete genome.</title>
        <authorList>
            <person name="Wu Z."/>
        </authorList>
    </citation>
    <scope>NUCLEOTIDE SEQUENCE [LARGE SCALE GENOMIC DNA]</scope>
    <source>
        <strain evidence="3 4">TT11</strain>
    </source>
</reference>
<dbReference type="AlphaFoldDB" id="A0A8J6Q7A7"/>
<dbReference type="Gene3D" id="3.40.50.720">
    <property type="entry name" value="NAD(P)-binding Rossmann-like Domain"/>
    <property type="match status" value="1"/>
</dbReference>
<accession>A0A8J6Q7A7</accession>
<keyword evidence="4" id="KW-1185">Reference proteome</keyword>
<name>A0A8J6Q7A7_9FLAO</name>
<evidence type="ECO:0000256" key="1">
    <source>
        <dbReference type="ARBA" id="ARBA00007637"/>
    </source>
</evidence>
<evidence type="ECO:0000313" key="4">
    <source>
        <dbReference type="Proteomes" id="UP000600588"/>
    </source>
</evidence>
<dbReference type="SUPFAM" id="SSF51735">
    <property type="entry name" value="NAD(P)-binding Rossmann-fold domains"/>
    <property type="match status" value="1"/>
</dbReference>
<comment type="similarity">
    <text evidence="1">Belongs to the NAD(P)-dependent epimerase/dehydratase family.</text>
</comment>
<gene>
    <name evidence="3" type="ORF">ICJ83_09965</name>
</gene>
<protein>
    <submittedName>
        <fullName evidence="3">SDR family NAD(P)-dependent oxidoreductase</fullName>
    </submittedName>
</protein>
<dbReference type="PANTHER" id="PTHR43000">
    <property type="entry name" value="DTDP-D-GLUCOSE 4,6-DEHYDRATASE-RELATED"/>
    <property type="match status" value="1"/>
</dbReference>
<evidence type="ECO:0000259" key="2">
    <source>
        <dbReference type="Pfam" id="PF01370"/>
    </source>
</evidence>
<feature type="domain" description="NAD-dependent epimerase/dehydratase" evidence="2">
    <location>
        <begin position="3"/>
        <end position="231"/>
    </location>
</feature>
<sequence length="328" mass="36659">MKVLVTGATGYIGHQLAQSLAKKGITVHALCRNINSAKVPDHENIVLFEGDICDSSAINKAIEACEYVFHTAAYTNLKCRNIHKFYQTNVVGTENLLEASLKYNIKKFIYTSSLSVFGPSYKDVSITEKQPRLAAYGNDYELTKSMSEEKILAYSKQGLPYIILNVTKVYGPGFKTFSSGVNKLIELIAKKDMLVVPDRMEVTANYVYVEDVVNAHIQAMESNIISGKYIIGGDNLSYKQLFQNIKKHTKSSIKIITINYQLLRSGLFFWDALRTVFGLPSSLTPAVLDALFVNRKSVSCLAKRELNYSPVSFEHGLQQTIKKLNLIS</sequence>
<organism evidence="3 4">
    <name type="scientific">Aestuariibaculum sediminum</name>
    <dbReference type="NCBI Taxonomy" id="2770637"/>
    <lineage>
        <taxon>Bacteria</taxon>
        <taxon>Pseudomonadati</taxon>
        <taxon>Bacteroidota</taxon>
        <taxon>Flavobacteriia</taxon>
        <taxon>Flavobacteriales</taxon>
        <taxon>Flavobacteriaceae</taxon>
    </lineage>
</organism>
<dbReference type="InterPro" id="IPR036291">
    <property type="entry name" value="NAD(P)-bd_dom_sf"/>
</dbReference>
<dbReference type="Pfam" id="PF01370">
    <property type="entry name" value="Epimerase"/>
    <property type="match status" value="1"/>
</dbReference>